<organism evidence="1 2">
    <name type="scientific">Chryseolinea serpens</name>
    <dbReference type="NCBI Taxonomy" id="947013"/>
    <lineage>
        <taxon>Bacteria</taxon>
        <taxon>Pseudomonadati</taxon>
        <taxon>Bacteroidota</taxon>
        <taxon>Cytophagia</taxon>
        <taxon>Cytophagales</taxon>
        <taxon>Fulvivirgaceae</taxon>
        <taxon>Chryseolinea</taxon>
    </lineage>
</organism>
<name>A0A1M5TLN0_9BACT</name>
<gene>
    <name evidence="1" type="ORF">SAMN04488109_4151</name>
</gene>
<proteinExistence type="predicted"/>
<accession>A0A1M5TLN0</accession>
<dbReference type="Proteomes" id="UP000184212">
    <property type="component" value="Unassembled WGS sequence"/>
</dbReference>
<evidence type="ECO:0000313" key="1">
    <source>
        <dbReference type="EMBL" id="SHH51576.1"/>
    </source>
</evidence>
<keyword evidence="2" id="KW-1185">Reference proteome</keyword>
<evidence type="ECO:0000313" key="2">
    <source>
        <dbReference type="Proteomes" id="UP000184212"/>
    </source>
</evidence>
<dbReference type="AlphaFoldDB" id="A0A1M5TLN0"/>
<protein>
    <submittedName>
        <fullName evidence="1">Uncharacterized protein</fullName>
    </submittedName>
</protein>
<sequence length="68" mass="7682">MLNFCFDFSERSRGAKLLSQDVRFVSNSVKLDPIHELAKKIALKPVGLIQFNILNSPLFPKKVNTPPI</sequence>
<dbReference type="EMBL" id="FQWQ01000003">
    <property type="protein sequence ID" value="SHH51576.1"/>
    <property type="molecule type" value="Genomic_DNA"/>
</dbReference>
<reference evidence="1 2" key="1">
    <citation type="submission" date="2016-11" db="EMBL/GenBank/DDBJ databases">
        <authorList>
            <person name="Jaros S."/>
            <person name="Januszkiewicz K."/>
            <person name="Wedrychowicz H."/>
        </authorList>
    </citation>
    <scope>NUCLEOTIDE SEQUENCE [LARGE SCALE GENOMIC DNA]</scope>
    <source>
        <strain evidence="1 2">DSM 24574</strain>
    </source>
</reference>